<feature type="region of interest" description="Disordered" evidence="6">
    <location>
        <begin position="1779"/>
        <end position="1902"/>
    </location>
</feature>
<dbReference type="InterPro" id="IPR016024">
    <property type="entry name" value="ARM-type_fold"/>
</dbReference>
<dbReference type="InterPro" id="IPR036322">
    <property type="entry name" value="WD40_repeat_dom_sf"/>
</dbReference>
<evidence type="ECO:0000256" key="5">
    <source>
        <dbReference type="ARBA" id="ARBA00023242"/>
    </source>
</evidence>
<dbReference type="PANTHER" id="PTHR13129:SF4">
    <property type="entry name" value="DDB1- AND CUL4-ASSOCIATED FACTOR 1"/>
    <property type="match status" value="1"/>
</dbReference>
<feature type="compositionally biased region" description="Polar residues" evidence="6">
    <location>
        <begin position="971"/>
        <end position="982"/>
    </location>
</feature>
<dbReference type="FunFam" id="2.130.10.10:FF:000366">
    <property type="entry name" value="DDB1-and CUL4-associated factor homolog 1"/>
    <property type="match status" value="1"/>
</dbReference>
<feature type="compositionally biased region" description="Polar residues" evidence="6">
    <location>
        <begin position="912"/>
        <end position="929"/>
    </location>
</feature>
<comment type="caution">
    <text evidence="7">The sequence shown here is derived from an EMBL/GenBank/DDBJ whole genome shotgun (WGS) entry which is preliminary data.</text>
</comment>
<name>A0A7J7G6N0_CAMSI</name>
<feature type="compositionally biased region" description="Basic and acidic residues" evidence="6">
    <location>
        <begin position="285"/>
        <end position="303"/>
    </location>
</feature>
<dbReference type="InterPro" id="IPR006594">
    <property type="entry name" value="LisH"/>
</dbReference>
<dbReference type="PROSITE" id="PS50896">
    <property type="entry name" value="LISH"/>
    <property type="match status" value="1"/>
</dbReference>
<keyword evidence="5" id="KW-0539">Nucleus</keyword>
<feature type="region of interest" description="Disordered" evidence="6">
    <location>
        <begin position="498"/>
        <end position="520"/>
    </location>
</feature>
<evidence type="ECO:0000313" key="8">
    <source>
        <dbReference type="Proteomes" id="UP000593564"/>
    </source>
</evidence>
<keyword evidence="8" id="KW-1185">Reference proteome</keyword>
<accession>A0A7J7G6N0</accession>
<comment type="pathway">
    <text evidence="2">Protein modification; protein ubiquitination.</text>
</comment>
<dbReference type="GO" id="GO:0080008">
    <property type="term" value="C:Cul4-RING E3 ubiquitin ligase complex"/>
    <property type="evidence" value="ECO:0007669"/>
    <property type="project" value="TreeGrafter"/>
</dbReference>
<feature type="compositionally biased region" description="Basic residues" evidence="6">
    <location>
        <begin position="327"/>
        <end position="340"/>
    </location>
</feature>
<dbReference type="Gene3D" id="2.130.10.10">
    <property type="entry name" value="YVTN repeat-like/Quinoprotein amine dehydrogenase"/>
    <property type="match status" value="1"/>
</dbReference>
<dbReference type="SUPFAM" id="SSF50978">
    <property type="entry name" value="WD40 repeat-like"/>
    <property type="match status" value="1"/>
</dbReference>
<dbReference type="SMART" id="SM00667">
    <property type="entry name" value="LisH"/>
    <property type="match status" value="1"/>
</dbReference>
<dbReference type="EMBL" id="JACBKZ010000013">
    <property type="protein sequence ID" value="KAF5936412.1"/>
    <property type="molecule type" value="Genomic_DNA"/>
</dbReference>
<feature type="compositionally biased region" description="Low complexity" evidence="6">
    <location>
        <begin position="6"/>
        <end position="17"/>
    </location>
</feature>
<dbReference type="InterPro" id="IPR001680">
    <property type="entry name" value="WD40_rpt"/>
</dbReference>
<feature type="compositionally biased region" description="Basic and acidic residues" evidence="6">
    <location>
        <begin position="310"/>
        <end position="326"/>
    </location>
</feature>
<feature type="region of interest" description="Disordered" evidence="6">
    <location>
        <begin position="282"/>
        <end position="374"/>
    </location>
</feature>
<feature type="region of interest" description="Disordered" evidence="6">
    <location>
        <begin position="908"/>
        <end position="984"/>
    </location>
</feature>
<feature type="compositionally biased region" description="Low complexity" evidence="6">
    <location>
        <begin position="1246"/>
        <end position="1261"/>
    </location>
</feature>
<evidence type="ECO:0000256" key="3">
    <source>
        <dbReference type="ARBA" id="ARBA00008845"/>
    </source>
</evidence>
<evidence type="ECO:0000256" key="4">
    <source>
        <dbReference type="ARBA" id="ARBA00022786"/>
    </source>
</evidence>
<dbReference type="PANTHER" id="PTHR13129">
    <property type="entry name" value="VPRBP PROTEIN-RELATED"/>
    <property type="match status" value="1"/>
</dbReference>
<feature type="compositionally biased region" description="Acidic residues" evidence="6">
    <location>
        <begin position="1874"/>
        <end position="1884"/>
    </location>
</feature>
<evidence type="ECO:0000256" key="6">
    <source>
        <dbReference type="SAM" id="MobiDB-lite"/>
    </source>
</evidence>
<feature type="compositionally biased region" description="Acidic residues" evidence="6">
    <location>
        <begin position="1791"/>
        <end position="1856"/>
    </location>
</feature>
<dbReference type="InterPro" id="IPR015943">
    <property type="entry name" value="WD40/YVTN_repeat-like_dom_sf"/>
</dbReference>
<proteinExistence type="inferred from homology"/>
<evidence type="ECO:0000256" key="2">
    <source>
        <dbReference type="ARBA" id="ARBA00004906"/>
    </source>
</evidence>
<evidence type="ECO:0000256" key="1">
    <source>
        <dbReference type="ARBA" id="ARBA00004123"/>
    </source>
</evidence>
<feature type="compositionally biased region" description="Acidic residues" evidence="6">
    <location>
        <begin position="20"/>
        <end position="32"/>
    </location>
</feature>
<feature type="compositionally biased region" description="Polar residues" evidence="6">
    <location>
        <begin position="346"/>
        <end position="358"/>
    </location>
</feature>
<keyword evidence="4" id="KW-0833">Ubl conjugation pathway</keyword>
<dbReference type="InterPro" id="IPR033270">
    <property type="entry name" value="VPRBP/DCAF1"/>
</dbReference>
<dbReference type="Proteomes" id="UP000593564">
    <property type="component" value="Unassembled WGS sequence"/>
</dbReference>
<reference evidence="8" key="1">
    <citation type="journal article" date="2020" name="Nat. Commun.">
        <title>Genome assembly of wild tea tree DASZ reveals pedigree and selection history of tea varieties.</title>
        <authorList>
            <person name="Zhang W."/>
            <person name="Zhang Y."/>
            <person name="Qiu H."/>
            <person name="Guo Y."/>
            <person name="Wan H."/>
            <person name="Zhang X."/>
            <person name="Scossa F."/>
            <person name="Alseekh S."/>
            <person name="Zhang Q."/>
            <person name="Wang P."/>
            <person name="Xu L."/>
            <person name="Schmidt M.H."/>
            <person name="Jia X."/>
            <person name="Li D."/>
            <person name="Zhu A."/>
            <person name="Guo F."/>
            <person name="Chen W."/>
            <person name="Ni D."/>
            <person name="Usadel B."/>
            <person name="Fernie A.R."/>
            <person name="Wen W."/>
        </authorList>
    </citation>
    <scope>NUCLEOTIDE SEQUENCE [LARGE SCALE GENOMIC DNA]</scope>
    <source>
        <strain evidence="8">cv. G240</strain>
    </source>
</reference>
<feature type="region of interest" description="Disordered" evidence="6">
    <location>
        <begin position="1246"/>
        <end position="1275"/>
    </location>
</feature>
<dbReference type="GO" id="GO:0016567">
    <property type="term" value="P:protein ubiquitination"/>
    <property type="evidence" value="ECO:0007669"/>
    <property type="project" value="UniProtKB-UniPathway"/>
</dbReference>
<comment type="similarity">
    <text evidence="3">Belongs to the VPRBP/DCAF1 family.</text>
</comment>
<dbReference type="SMART" id="SM00320">
    <property type="entry name" value="WD40"/>
    <property type="match status" value="3"/>
</dbReference>
<evidence type="ECO:0000313" key="7">
    <source>
        <dbReference type="EMBL" id="KAF5936412.1"/>
    </source>
</evidence>
<reference evidence="7 8" key="2">
    <citation type="submission" date="2020-07" db="EMBL/GenBank/DDBJ databases">
        <title>Genome assembly of wild tea tree DASZ reveals pedigree and selection history of tea varieties.</title>
        <authorList>
            <person name="Zhang W."/>
        </authorList>
    </citation>
    <scope>NUCLEOTIDE SEQUENCE [LARGE SCALE GENOMIC DNA]</scope>
    <source>
        <strain evidence="8">cv. G240</strain>
        <tissue evidence="7">Leaf</tissue>
    </source>
</reference>
<comment type="subcellular location">
    <subcellularLocation>
        <location evidence="1">Nucleus</location>
    </subcellularLocation>
</comment>
<feature type="compositionally biased region" description="Acidic residues" evidence="6">
    <location>
        <begin position="511"/>
        <end position="520"/>
    </location>
</feature>
<sequence>MEAATDEQPQSAAAAAARVEDEEEHETTEEENLLSKAQTLMDKITSSPDNPNSNVLHALSSILETQESRYMEETGHSSLNNGRASHNVGRLGNLVRENDEFFELISSRFLSEARYPVSVQAASARLLFSCSLTWMYPHVFEETVLENLKGWVMDETTRPVEDHNWKHELGRKKSSDSEMLRTYSTGLLAVCLSGGGQLVEDVLTAGLSAKLMRYLRIRSIGETSTSQKDAHYLAESKNASSANCIRGREEGRSRQVRGDECWVDGEPPDGLDEGLDTCEEVDGDREDRWHGRDLRDGRTKLGDRNCPARSGREEDFDESVRDESSRRRVNRGWARNRGKGKVNEGNVENEQILTSPGSGSRLGAQGRSFKDRSQNRNLDVKRFPDPKKGLRRIGTDDFVMEREDNDDCFQECKVGTKDISDLVKKAVRAAEAEARAANAPAEAVKAAGDDAAEVVKSAALEEFKKTNDEEAAVLAASRAASTVVDAANAIEVSRGSIGADADSMNSRGTEPEPEPEPNEEVEEFFILDTDSLAKLREKFCIQCLVTLGEYVEVLGPVLHEKGVDVCLALLQRSSKHKEASKIAMLLPDVLKLICTLAAHRKFAALFVDRGGMQRLLAVPRVAQTFFGLSSCLFAIGSLQGIMERVCALPSDVVQLVVELALQLLECPQDQARKNSALFLSNAFVFRAVLDSFDAQDGLQKSLSLLHDAALGSLRNDRSPAEVLTSSEKQIAYHTCVALRQYFRAHLLLLVDSIRPNKNNRSAVRNIPHARAAYKPLDISNEAMDTIFRQMQKDRKLGPAFVRARWPAVDKFLACNGHIIMLELCQAPTIDRYLHDLLQYALGVLHIVTLVPSSRKPIVNATLSNDRVGIAVILDAANGAGFVDPEIIQPALNVLVNLVCPPPSISNKPPLITQGQPSASVQNSNGSALESRNAERNTSDRAVNLPSQNEPRERNGESNVVDRGGSAPLCTPSVSNTPQTPLTSGLVGDRRISLGAGAGCAGLAAQLEQGYRQAREAVRANNGIKVLLQLLQPRIVTPPAALDCLRALACRVLLGLARDDTIAHILTKLQVGKKLSELIRDSGSQASGNEQARWQAELAQVAFELIAIVTNSGRATIPTLRRIERAAIAAATPITYHSRELLLLIHEHLQASGLSTTADSLLKEAQLTPLPSLAAPSSLVHQSLGHETPSIRIQWPSGRASGGFLSDKPKLASRDEDFSMKCDSDVTSSKKKSLAFSSSLNLQSSSSKITSTSKKSSASGSTPETPSISAVKPNLDTDTQCKTPIALPMKRKLTDLKELGLTLSVKRLNTGEHGLRSPVCSMPYAARKSSALTDASVFCTPSSNVKDLQGRSILNSALAENLDDNQYNTHVGLMTPSSQFEIPSDPQPTGTERLTLESLVVQYLKHQHRQCPVPITTLPPLSLLHPHVCPEPRQSFDAPSNVTARLSTREFRSMYGGVHGNRRDRQFVYSRFRPWRTCRDDGAALLTCITFLGDSSQIAAGNHSGELKIFDSNSNSVLESCSSHQYPLTLVQSYLSGETQLVLSSSGHDVRLWDASSVSAGPRHSFESCKAARFSNSGTIFAALSSEQSQREILLYDIQSCHLDLKLTDTTVTPSARSHVYSPVHFSPSDTMLLWNGVLWDRRGCGLVHRFDQFTDYGGGGFHPAGNEVIINSEVWDLRKFKLLRSVPSLDQTVITFNASGDVIYAILRRNLEDVTSSFHTRRAKHPLFSAFRTVDAVNYSDIATIPVDRCVLDFATEPTDSFVGLVTMDDQEEMYSSARVYEIGRRRPTDDDSDPDDADSEEEEDDDDEDGDEDPLLGLDIDGDGDSDDADDMSNDDDDSVSEFEDDDDDEEDGDFVMDGIDFDGGGGILEIVGEGDEDDDDSQVVESLSSGDEENFGGFGF</sequence>
<organism evidence="7 8">
    <name type="scientific">Camellia sinensis</name>
    <name type="common">Tea plant</name>
    <name type="synonym">Thea sinensis</name>
    <dbReference type="NCBI Taxonomy" id="4442"/>
    <lineage>
        <taxon>Eukaryota</taxon>
        <taxon>Viridiplantae</taxon>
        <taxon>Streptophyta</taxon>
        <taxon>Embryophyta</taxon>
        <taxon>Tracheophyta</taxon>
        <taxon>Spermatophyta</taxon>
        <taxon>Magnoliopsida</taxon>
        <taxon>eudicotyledons</taxon>
        <taxon>Gunneridae</taxon>
        <taxon>Pentapetalae</taxon>
        <taxon>asterids</taxon>
        <taxon>Ericales</taxon>
        <taxon>Theaceae</taxon>
        <taxon>Camellia</taxon>
    </lineage>
</organism>
<protein>
    <recommendedName>
        <fullName evidence="9">LisH domain-containing protein</fullName>
    </recommendedName>
</protein>
<evidence type="ECO:0008006" key="9">
    <source>
        <dbReference type="Google" id="ProtNLM"/>
    </source>
</evidence>
<dbReference type="UniPathway" id="UPA00143"/>
<dbReference type="SUPFAM" id="SSF48371">
    <property type="entry name" value="ARM repeat"/>
    <property type="match status" value="1"/>
</dbReference>
<dbReference type="GO" id="GO:0005634">
    <property type="term" value="C:nucleus"/>
    <property type="evidence" value="ECO:0007669"/>
    <property type="project" value="UniProtKB-SubCell"/>
</dbReference>
<gene>
    <name evidence="7" type="ORF">HYC85_027541</name>
</gene>
<feature type="region of interest" description="Disordered" evidence="6">
    <location>
        <begin position="1"/>
        <end position="35"/>
    </location>
</feature>